<evidence type="ECO:0000256" key="2">
    <source>
        <dbReference type="ARBA" id="ARBA00022649"/>
    </source>
</evidence>
<dbReference type="RefSeq" id="WP_106500277.1">
    <property type="nucleotide sequence ID" value="NZ_PXVC01000040.1"/>
</dbReference>
<comment type="caution">
    <text evidence="4">The sequence shown here is derived from an EMBL/GenBank/DDBJ whole genome shotgun (WGS) entry which is preliminary data.</text>
</comment>
<comment type="similarity">
    <text evidence="1 3">Belongs to the PemK/MazF family.</text>
</comment>
<gene>
    <name evidence="4" type="ORF">C7K08_08845</name>
</gene>
<accession>A0A2P7EDK2</accession>
<dbReference type="AlphaFoldDB" id="A0A2P7EDK2"/>
<dbReference type="GO" id="GO:0016075">
    <property type="term" value="P:rRNA catabolic process"/>
    <property type="evidence" value="ECO:0007669"/>
    <property type="project" value="TreeGrafter"/>
</dbReference>
<keyword evidence="2" id="KW-1277">Toxin-antitoxin system</keyword>
<protein>
    <recommendedName>
        <fullName evidence="3">mRNA interferase</fullName>
        <ecNumber evidence="3">3.1.-.-</ecNumber>
    </recommendedName>
</protein>
<dbReference type="SUPFAM" id="SSF50118">
    <property type="entry name" value="Cell growth inhibitor/plasmid maintenance toxic component"/>
    <property type="match status" value="1"/>
</dbReference>
<dbReference type="GO" id="GO:0006402">
    <property type="term" value="P:mRNA catabolic process"/>
    <property type="evidence" value="ECO:0007669"/>
    <property type="project" value="TreeGrafter"/>
</dbReference>
<reference evidence="5" key="1">
    <citation type="submission" date="2018-03" db="EMBL/GenBank/DDBJ databases">
        <title>Ecological and genomic features of two cosmopolitan and abundant freshwater picocyanobacteria.</title>
        <authorList>
            <person name="Cabello-Yeves P.J."/>
            <person name="Picazo A."/>
            <person name="Camacho A."/>
            <person name="Callieri C."/>
            <person name="Rosselli R."/>
            <person name="Roda-Garcia J."/>
            <person name="Coutinho F.H."/>
            <person name="Rodriguez-Valera F."/>
        </authorList>
    </citation>
    <scope>NUCLEOTIDE SEQUENCE [LARGE SCALE GENOMIC DNA]</scope>
    <source>
        <strain evidence="5">Tous</strain>
    </source>
</reference>
<dbReference type="InterPro" id="IPR011067">
    <property type="entry name" value="Plasmid_toxin/cell-grow_inhib"/>
</dbReference>
<dbReference type="PIRSF" id="PIRSF033490">
    <property type="entry name" value="MazF"/>
    <property type="match status" value="1"/>
</dbReference>
<dbReference type="InterPro" id="IPR003477">
    <property type="entry name" value="PemK-like"/>
</dbReference>
<dbReference type="EC" id="3.1.-.-" evidence="3"/>
<name>A0A2P7EDK2_9SYNE</name>
<dbReference type="EMBL" id="PXVC01000040">
    <property type="protein sequence ID" value="PSI01264.1"/>
    <property type="molecule type" value="Genomic_DNA"/>
</dbReference>
<dbReference type="PANTHER" id="PTHR33988">
    <property type="entry name" value="ENDORIBONUCLEASE MAZF-RELATED"/>
    <property type="match status" value="1"/>
</dbReference>
<dbReference type="Proteomes" id="UP000240206">
    <property type="component" value="Unassembled WGS sequence"/>
</dbReference>
<dbReference type="Gene3D" id="2.30.30.110">
    <property type="match status" value="1"/>
</dbReference>
<organism evidence="4 5">
    <name type="scientific">Synechococcus lacustris str. Tous</name>
    <dbReference type="NCBI Taxonomy" id="1910958"/>
    <lineage>
        <taxon>Bacteria</taxon>
        <taxon>Bacillati</taxon>
        <taxon>Cyanobacteriota</taxon>
        <taxon>Cyanophyceae</taxon>
        <taxon>Synechococcales</taxon>
        <taxon>Synechococcaceae</taxon>
        <taxon>Synechococcus</taxon>
    </lineage>
</organism>
<dbReference type="GO" id="GO:0004521">
    <property type="term" value="F:RNA endonuclease activity"/>
    <property type="evidence" value="ECO:0007669"/>
    <property type="project" value="TreeGrafter"/>
</dbReference>
<keyword evidence="3" id="KW-0255">Endonuclease</keyword>
<keyword evidence="3" id="KW-0540">Nuclease</keyword>
<evidence type="ECO:0000256" key="3">
    <source>
        <dbReference type="PIRNR" id="PIRNR033490"/>
    </source>
</evidence>
<dbReference type="GO" id="GO:0003677">
    <property type="term" value="F:DNA binding"/>
    <property type="evidence" value="ECO:0007669"/>
    <property type="project" value="InterPro"/>
</dbReference>
<dbReference type="Pfam" id="PF02452">
    <property type="entry name" value="PemK_toxin"/>
    <property type="match status" value="1"/>
</dbReference>
<dbReference type="GO" id="GO:0016787">
    <property type="term" value="F:hydrolase activity"/>
    <property type="evidence" value="ECO:0007669"/>
    <property type="project" value="UniProtKB-KW"/>
</dbReference>
<sequence length="118" mass="12551">MSVPRGSLVLVDLEPTLGHEQRGTRPCLVVSDPAVNSSQRFPLLAVVPITGTPAPGALYPPLAPGANGLTKPSYALVDQLRSIDKQRIRRRYGQVSEAELAAIDAGLRLYLGLEPDPG</sequence>
<comment type="function">
    <text evidence="3">Toxic component of a type II toxin-antitoxin (TA) system.</text>
</comment>
<keyword evidence="5" id="KW-1185">Reference proteome</keyword>
<evidence type="ECO:0000313" key="5">
    <source>
        <dbReference type="Proteomes" id="UP000240206"/>
    </source>
</evidence>
<proteinExistence type="inferred from homology"/>
<keyword evidence="3" id="KW-0378">Hydrolase</keyword>
<evidence type="ECO:0000256" key="1">
    <source>
        <dbReference type="ARBA" id="ARBA00007521"/>
    </source>
</evidence>
<evidence type="ECO:0000313" key="4">
    <source>
        <dbReference type="EMBL" id="PSI01264.1"/>
    </source>
</evidence>